<protein>
    <submittedName>
        <fullName evidence="2">Uncharacterized protein</fullName>
    </submittedName>
</protein>
<reference evidence="2 3" key="1">
    <citation type="journal article" date="2020" name="G3 (Bethesda)">
        <title>Improved Reference Genome for Cyclotella cryptica CCMP332, a Model for Cell Wall Morphogenesis, Salinity Adaptation, and Lipid Production in Diatoms (Bacillariophyta).</title>
        <authorList>
            <person name="Roberts W.R."/>
            <person name="Downey K.M."/>
            <person name="Ruck E.C."/>
            <person name="Traller J.C."/>
            <person name="Alverson A.J."/>
        </authorList>
    </citation>
    <scope>NUCLEOTIDE SEQUENCE [LARGE SCALE GENOMIC DNA]</scope>
    <source>
        <strain evidence="2 3">CCMP332</strain>
    </source>
</reference>
<keyword evidence="3" id="KW-1185">Reference proteome</keyword>
<dbReference type="EMBL" id="JABMIG020000225">
    <property type="protein sequence ID" value="KAL3784988.1"/>
    <property type="molecule type" value="Genomic_DNA"/>
</dbReference>
<comment type="caution">
    <text evidence="2">The sequence shown here is derived from an EMBL/GenBank/DDBJ whole genome shotgun (WGS) entry which is preliminary data.</text>
</comment>
<gene>
    <name evidence="2" type="ORF">HJC23_011189</name>
</gene>
<dbReference type="AlphaFoldDB" id="A0ABD3PA46"/>
<dbReference type="Proteomes" id="UP001516023">
    <property type="component" value="Unassembled WGS sequence"/>
</dbReference>
<proteinExistence type="predicted"/>
<evidence type="ECO:0000313" key="3">
    <source>
        <dbReference type="Proteomes" id="UP001516023"/>
    </source>
</evidence>
<evidence type="ECO:0000313" key="2">
    <source>
        <dbReference type="EMBL" id="KAL3784988.1"/>
    </source>
</evidence>
<accession>A0ABD3PA46</accession>
<name>A0ABD3PA46_9STRA</name>
<evidence type="ECO:0000256" key="1">
    <source>
        <dbReference type="SAM" id="MobiDB-lite"/>
    </source>
</evidence>
<feature type="region of interest" description="Disordered" evidence="1">
    <location>
        <begin position="53"/>
        <end position="78"/>
    </location>
</feature>
<organism evidence="2 3">
    <name type="scientific">Cyclotella cryptica</name>
    <dbReference type="NCBI Taxonomy" id="29204"/>
    <lineage>
        <taxon>Eukaryota</taxon>
        <taxon>Sar</taxon>
        <taxon>Stramenopiles</taxon>
        <taxon>Ochrophyta</taxon>
        <taxon>Bacillariophyta</taxon>
        <taxon>Coscinodiscophyceae</taxon>
        <taxon>Thalassiosirophycidae</taxon>
        <taxon>Stephanodiscales</taxon>
        <taxon>Stephanodiscaceae</taxon>
        <taxon>Cyclotella</taxon>
    </lineage>
</organism>
<sequence>MLQDKYGHESKHLFANFSKEECSTYLQYKKQSNRDPGMPKELQERRLHCVEWMDRPSPTASPTASDDEGKGATAEEAI</sequence>